<dbReference type="Gene3D" id="3.40.225.10">
    <property type="entry name" value="Class II aldolase/adducin N-terminal domain"/>
    <property type="match status" value="1"/>
</dbReference>
<dbReference type="GO" id="GO:0019323">
    <property type="term" value="P:pentose catabolic process"/>
    <property type="evidence" value="ECO:0007669"/>
    <property type="project" value="TreeGrafter"/>
</dbReference>
<comment type="caution">
    <text evidence="4">The sequence shown here is derived from an EMBL/GenBank/DDBJ whole genome shotgun (WGS) entry which is preliminary data.</text>
</comment>
<protein>
    <submittedName>
        <fullName evidence="4">Aldolase</fullName>
    </submittedName>
</protein>
<feature type="non-terminal residue" evidence="4">
    <location>
        <position position="1"/>
    </location>
</feature>
<dbReference type="PANTHER" id="PTHR22789">
    <property type="entry name" value="FUCULOSE PHOSPHATE ALDOLASE"/>
    <property type="match status" value="1"/>
</dbReference>
<dbReference type="GO" id="GO:0005829">
    <property type="term" value="C:cytosol"/>
    <property type="evidence" value="ECO:0007669"/>
    <property type="project" value="TreeGrafter"/>
</dbReference>
<dbReference type="InterPro" id="IPR001303">
    <property type="entry name" value="Aldolase_II/adducin_N"/>
</dbReference>
<evidence type="ECO:0000256" key="1">
    <source>
        <dbReference type="ARBA" id="ARBA00022723"/>
    </source>
</evidence>
<dbReference type="RefSeq" id="WP_043123704.1">
    <property type="nucleotide sequence ID" value="NZ_JTDL01000112.1"/>
</dbReference>
<keyword evidence="5" id="KW-1185">Reference proteome</keyword>
<name>A0A0B2AM16_9MICC</name>
<dbReference type="InterPro" id="IPR036409">
    <property type="entry name" value="Aldolase_II/adducin_N_sf"/>
</dbReference>
<accession>A0A0B2AM16</accession>
<evidence type="ECO:0000313" key="4">
    <source>
        <dbReference type="EMBL" id="KHL02825.1"/>
    </source>
</evidence>
<feature type="domain" description="Class II aldolase/adducin N-terminal" evidence="3">
    <location>
        <begin position="1"/>
        <end position="176"/>
    </location>
</feature>
<evidence type="ECO:0000259" key="3">
    <source>
        <dbReference type="SMART" id="SM01007"/>
    </source>
</evidence>
<dbReference type="GO" id="GO:0046872">
    <property type="term" value="F:metal ion binding"/>
    <property type="evidence" value="ECO:0007669"/>
    <property type="project" value="UniProtKB-KW"/>
</dbReference>
<dbReference type="Pfam" id="PF00596">
    <property type="entry name" value="Aldolase_II"/>
    <property type="match status" value="1"/>
</dbReference>
<dbReference type="PANTHER" id="PTHR22789:SF0">
    <property type="entry name" value="3-OXO-TETRONATE 4-PHOSPHATE DECARBOXYLASE-RELATED"/>
    <property type="match status" value="1"/>
</dbReference>
<dbReference type="SMART" id="SM01007">
    <property type="entry name" value="Aldolase_II"/>
    <property type="match status" value="1"/>
</dbReference>
<keyword evidence="2" id="KW-0456">Lyase</keyword>
<evidence type="ECO:0000256" key="2">
    <source>
        <dbReference type="ARBA" id="ARBA00023239"/>
    </source>
</evidence>
<sequence>HQLFAAGVMSHSGHGNLSARTGPGSFLLTTVGNIRALTPDRLALVATSGEVLDGELAAENTEIVAMHSLLYRLREDIGAIIHTHSPASTAFAVANLPLPCRTEPLLRSGQAEPVPVVPWGPRGSDASTRGIEQALALQPTTRAVLMGNHGLLAFGPDPLATAALVTAIEESAQSEIAAAPLGGAHDF</sequence>
<evidence type="ECO:0000313" key="5">
    <source>
        <dbReference type="Proteomes" id="UP000030982"/>
    </source>
</evidence>
<organism evidence="4 5">
    <name type="scientific">Sinomonas humi</name>
    <dbReference type="NCBI Taxonomy" id="1338436"/>
    <lineage>
        <taxon>Bacteria</taxon>
        <taxon>Bacillati</taxon>
        <taxon>Actinomycetota</taxon>
        <taxon>Actinomycetes</taxon>
        <taxon>Micrococcales</taxon>
        <taxon>Micrococcaceae</taxon>
        <taxon>Sinomonas</taxon>
    </lineage>
</organism>
<proteinExistence type="predicted"/>
<keyword evidence="1" id="KW-0479">Metal-binding</keyword>
<dbReference type="InterPro" id="IPR050197">
    <property type="entry name" value="Aldolase_class_II_sugar_metab"/>
</dbReference>
<dbReference type="EMBL" id="JTDL01000112">
    <property type="protein sequence ID" value="KHL02825.1"/>
    <property type="molecule type" value="Genomic_DNA"/>
</dbReference>
<gene>
    <name evidence="4" type="ORF">LK10_11335</name>
</gene>
<dbReference type="SUPFAM" id="SSF53639">
    <property type="entry name" value="AraD/HMP-PK domain-like"/>
    <property type="match status" value="1"/>
</dbReference>
<reference evidence="4 5" key="1">
    <citation type="submission" date="2014-09" db="EMBL/GenBank/DDBJ databases">
        <title>Genome sequence of Sinomonas sp. MUSC 117.</title>
        <authorList>
            <person name="Lee L.-H."/>
        </authorList>
    </citation>
    <scope>NUCLEOTIDE SEQUENCE [LARGE SCALE GENOMIC DNA]</scope>
    <source>
        <strain evidence="4 5">MUSC 117</strain>
    </source>
</reference>
<dbReference type="GO" id="GO:0016832">
    <property type="term" value="F:aldehyde-lyase activity"/>
    <property type="evidence" value="ECO:0007669"/>
    <property type="project" value="TreeGrafter"/>
</dbReference>
<feature type="non-terminal residue" evidence="4">
    <location>
        <position position="187"/>
    </location>
</feature>
<dbReference type="AlphaFoldDB" id="A0A0B2AM16"/>
<dbReference type="Proteomes" id="UP000030982">
    <property type="component" value="Unassembled WGS sequence"/>
</dbReference>
<dbReference type="OrthoDB" id="9786287at2"/>